<organism evidence="5 6">
    <name type="scientific">Ilex paraguariensis</name>
    <name type="common">yerba mate</name>
    <dbReference type="NCBI Taxonomy" id="185542"/>
    <lineage>
        <taxon>Eukaryota</taxon>
        <taxon>Viridiplantae</taxon>
        <taxon>Streptophyta</taxon>
        <taxon>Embryophyta</taxon>
        <taxon>Tracheophyta</taxon>
        <taxon>Spermatophyta</taxon>
        <taxon>Magnoliopsida</taxon>
        <taxon>eudicotyledons</taxon>
        <taxon>Gunneridae</taxon>
        <taxon>Pentapetalae</taxon>
        <taxon>asterids</taxon>
        <taxon>campanulids</taxon>
        <taxon>Aquifoliales</taxon>
        <taxon>Aquifoliaceae</taxon>
        <taxon>Ilex</taxon>
    </lineage>
</organism>
<comment type="caution">
    <text evidence="5">The sequence shown here is derived from an EMBL/GenBank/DDBJ whole genome shotgun (WGS) entry which is preliminary data.</text>
</comment>
<dbReference type="InterPro" id="IPR004993">
    <property type="entry name" value="GH3"/>
</dbReference>
<dbReference type="Pfam" id="PF03321">
    <property type="entry name" value="GH3"/>
    <property type="match status" value="1"/>
</dbReference>
<dbReference type="InterPro" id="IPR055378">
    <property type="entry name" value="GH3_C"/>
</dbReference>
<feature type="domain" description="GH3 middle" evidence="3">
    <location>
        <begin position="400"/>
        <end position="480"/>
    </location>
</feature>
<reference evidence="5 6" key="1">
    <citation type="submission" date="2024-02" db="EMBL/GenBank/DDBJ databases">
        <authorList>
            <person name="Vignale AGUSTIN F."/>
            <person name="Sosa J E."/>
            <person name="Modenutti C."/>
        </authorList>
    </citation>
    <scope>NUCLEOTIDE SEQUENCE [LARGE SCALE GENOMIC DNA]</scope>
</reference>
<dbReference type="InterPro" id="IPR055377">
    <property type="entry name" value="GH3_M"/>
</dbReference>
<dbReference type="Pfam" id="PF23572">
    <property type="entry name" value="GH3_C"/>
    <property type="match status" value="1"/>
</dbReference>
<dbReference type="Proteomes" id="UP001642360">
    <property type="component" value="Unassembled WGS sequence"/>
</dbReference>
<keyword evidence="2" id="KW-0436">Ligase</keyword>
<accession>A0ABC8R8D3</accession>
<keyword evidence="6" id="KW-1185">Reference proteome</keyword>
<dbReference type="PANTHER" id="PTHR31901">
    <property type="entry name" value="GH3 DOMAIN-CONTAINING PROTEIN"/>
    <property type="match status" value="1"/>
</dbReference>
<evidence type="ECO:0000313" key="5">
    <source>
        <dbReference type="EMBL" id="CAK9140417.1"/>
    </source>
</evidence>
<dbReference type="GO" id="GO:0016874">
    <property type="term" value="F:ligase activity"/>
    <property type="evidence" value="ECO:0007669"/>
    <property type="project" value="UniProtKB-KW"/>
</dbReference>
<evidence type="ECO:0000313" key="6">
    <source>
        <dbReference type="Proteomes" id="UP001642360"/>
    </source>
</evidence>
<sequence>MHCGLISIFSIHVEREKVRERERSIIGTASDTAPSTRVMERAVYNKRDEDSDIVSWFEDIAENAGQVQTQTLRRILELNYGVEYLKKWLGEINIHDFEERALESFYTSMVPLASHADLEPYIQRIADGDTSPVLTQKPMTTLSLSSGTTEGRQKYVPFTPHSSKTTLQIFTLAAAYRSRIYPTRGGGRILEFIYSSKQFKTKGGLTVGTATTHYYASEEFKIKQEKTKSFTCSPTEVISSGDYKQSTYCHLLLGLFFSDQVEFITSTFAYSLVEAFRSFEELWQEICNDIREGTLSSRITISKTRKAVLEIIAPKPFLASWIETSCEELEDEGWFGLIPKLWPNAKYVYSIMTGSMQPYLKKLRHYAKELPLVSADYGSTESWIGVNLDPSSPAENVSFAIIPTFSYFEFIPLHRQSQDFNSATDDFIEDDPIPLSQVTIGQEYEIVLTTFTGLYRYRLGDVVEVAGFHRGTPKLNFLCRRKLILTVNIDKNTEKDLQLVVEKGSQILSKARTELVDFTSHADVSKQPGHYIIYWEIKGEVEDGVLRDCCTEMDDSFVDHGYVVSRRTNSIGPLELCIVESGTFKKILDYFIGNGAALSQFKTPRCTSNQVLLRTLNLCTVKRFHSTAYG</sequence>
<gene>
    <name evidence="5" type="ORF">ILEXP_LOCUS7869</name>
</gene>
<dbReference type="PANTHER" id="PTHR31901:SF48">
    <property type="entry name" value="INDOLE-3-ACETIC ACID-AMIDO SYNTHETASE GH3.10"/>
    <property type="match status" value="1"/>
</dbReference>
<protein>
    <submittedName>
        <fullName evidence="5">Uncharacterized protein</fullName>
    </submittedName>
</protein>
<feature type="domain" description="GH3 C-terminal" evidence="4">
    <location>
        <begin position="495"/>
        <end position="610"/>
    </location>
</feature>
<evidence type="ECO:0000259" key="3">
    <source>
        <dbReference type="Pfam" id="PF23571"/>
    </source>
</evidence>
<proteinExistence type="inferred from homology"/>
<dbReference type="AlphaFoldDB" id="A0ABC8R8D3"/>
<comment type="similarity">
    <text evidence="1">Belongs to the IAA-amido conjugating enzyme family.</text>
</comment>
<evidence type="ECO:0000256" key="1">
    <source>
        <dbReference type="ARBA" id="ARBA00008068"/>
    </source>
</evidence>
<dbReference type="Pfam" id="PF23571">
    <property type="entry name" value="GH3_M"/>
    <property type="match status" value="1"/>
</dbReference>
<name>A0ABC8R8D3_9AQUA</name>
<dbReference type="EMBL" id="CAUOFW020001040">
    <property type="protein sequence ID" value="CAK9140417.1"/>
    <property type="molecule type" value="Genomic_DNA"/>
</dbReference>
<evidence type="ECO:0000259" key="4">
    <source>
        <dbReference type="Pfam" id="PF23572"/>
    </source>
</evidence>
<evidence type="ECO:0000256" key="2">
    <source>
        <dbReference type="ARBA" id="ARBA00022598"/>
    </source>
</evidence>